<evidence type="ECO:0000256" key="8">
    <source>
        <dbReference type="ARBA" id="ARBA00023098"/>
    </source>
</evidence>
<dbReference type="STRING" id="1754192.A0A1Y1WZU0"/>
<dbReference type="GO" id="GO:0030148">
    <property type="term" value="P:sphingolipid biosynthetic process"/>
    <property type="evidence" value="ECO:0007669"/>
    <property type="project" value="TreeGrafter"/>
</dbReference>
<keyword evidence="5 12" id="KW-0812">Transmembrane</keyword>
<dbReference type="GO" id="GO:0009922">
    <property type="term" value="F:fatty acid elongase activity"/>
    <property type="evidence" value="ECO:0007669"/>
    <property type="project" value="UniProtKB-EC"/>
</dbReference>
<dbReference type="EMBL" id="MCFG01000195">
    <property type="protein sequence ID" value="ORX78868.1"/>
    <property type="molecule type" value="Genomic_DNA"/>
</dbReference>
<evidence type="ECO:0000256" key="6">
    <source>
        <dbReference type="ARBA" id="ARBA00022832"/>
    </source>
</evidence>
<feature type="transmembrane region" description="Helical" evidence="12">
    <location>
        <begin position="33"/>
        <end position="51"/>
    </location>
</feature>
<keyword evidence="7 12" id="KW-1133">Transmembrane helix</keyword>
<dbReference type="GO" id="GO:0034626">
    <property type="term" value="P:fatty acid elongation, polyunsaturated fatty acid"/>
    <property type="evidence" value="ECO:0007669"/>
    <property type="project" value="TreeGrafter"/>
</dbReference>
<reference evidence="13 14" key="2">
    <citation type="submission" date="2016-08" db="EMBL/GenBank/DDBJ databases">
        <title>Pervasive Adenine N6-methylation of Active Genes in Fungi.</title>
        <authorList>
            <consortium name="DOE Joint Genome Institute"/>
            <person name="Mondo S.J."/>
            <person name="Dannebaum R.O."/>
            <person name="Kuo R.C."/>
            <person name="Labutti K."/>
            <person name="Haridas S."/>
            <person name="Kuo A."/>
            <person name="Salamov A."/>
            <person name="Ahrendt S.R."/>
            <person name="Lipzen A."/>
            <person name="Sullivan W."/>
            <person name="Andreopoulos W.B."/>
            <person name="Clum A."/>
            <person name="Lindquist E."/>
            <person name="Daum C."/>
            <person name="Ramamoorthy G.K."/>
            <person name="Gryganskyi A."/>
            <person name="Culley D."/>
            <person name="Magnuson J.K."/>
            <person name="James T.Y."/>
            <person name="O'Malley M.A."/>
            <person name="Stajich J.E."/>
            <person name="Spatafora J.W."/>
            <person name="Visel A."/>
            <person name="Grigoriev I.V."/>
        </authorList>
    </citation>
    <scope>NUCLEOTIDE SEQUENCE [LARGE SCALE GENOMIC DNA]</scope>
    <source>
        <strain evidence="13 14">S4</strain>
    </source>
</reference>
<evidence type="ECO:0000256" key="9">
    <source>
        <dbReference type="ARBA" id="ARBA00023136"/>
    </source>
</evidence>
<evidence type="ECO:0000256" key="2">
    <source>
        <dbReference type="ARBA" id="ARBA00007263"/>
    </source>
</evidence>
<dbReference type="PANTHER" id="PTHR11157">
    <property type="entry name" value="FATTY ACID ACYL TRANSFERASE-RELATED"/>
    <property type="match status" value="1"/>
</dbReference>
<comment type="caution">
    <text evidence="13">The sequence shown here is derived from an EMBL/GenBank/DDBJ whole genome shotgun (WGS) entry which is preliminary data.</text>
</comment>
<evidence type="ECO:0000256" key="7">
    <source>
        <dbReference type="ARBA" id="ARBA00022989"/>
    </source>
</evidence>
<keyword evidence="14" id="KW-1185">Reference proteome</keyword>
<dbReference type="GO" id="GO:0042761">
    <property type="term" value="P:very long-chain fatty acid biosynthetic process"/>
    <property type="evidence" value="ECO:0007669"/>
    <property type="project" value="TreeGrafter"/>
</dbReference>
<comment type="catalytic activity">
    <reaction evidence="12">
        <text>an acyl-CoA + malonyl-CoA + H(+) = a 3-oxoacyl-CoA + CO2 + CoA</text>
        <dbReference type="Rhea" id="RHEA:50252"/>
        <dbReference type="ChEBI" id="CHEBI:15378"/>
        <dbReference type="ChEBI" id="CHEBI:16526"/>
        <dbReference type="ChEBI" id="CHEBI:57287"/>
        <dbReference type="ChEBI" id="CHEBI:57384"/>
        <dbReference type="ChEBI" id="CHEBI:58342"/>
        <dbReference type="ChEBI" id="CHEBI:90726"/>
    </reaction>
    <physiologicalReaction direction="left-to-right" evidence="12">
        <dbReference type="Rhea" id="RHEA:50253"/>
    </physiologicalReaction>
</comment>
<reference evidence="13 14" key="1">
    <citation type="submission" date="2016-08" db="EMBL/GenBank/DDBJ databases">
        <title>A Parts List for Fungal Cellulosomes Revealed by Comparative Genomics.</title>
        <authorList>
            <consortium name="DOE Joint Genome Institute"/>
            <person name="Haitjema C.H."/>
            <person name="Gilmore S.P."/>
            <person name="Henske J.K."/>
            <person name="Solomon K.V."/>
            <person name="De Groot R."/>
            <person name="Kuo A."/>
            <person name="Mondo S.J."/>
            <person name="Salamov A.A."/>
            <person name="Labutti K."/>
            <person name="Zhao Z."/>
            <person name="Chiniquy J."/>
            <person name="Barry K."/>
            <person name="Brewer H.M."/>
            <person name="Purvine S.O."/>
            <person name="Wright A.T."/>
            <person name="Boxma B."/>
            <person name="Van Alen T."/>
            <person name="Hackstein J.H."/>
            <person name="Baker S.E."/>
            <person name="Grigoriev I.V."/>
            <person name="O'Malley M.A."/>
        </authorList>
    </citation>
    <scope>NUCLEOTIDE SEQUENCE [LARGE SCALE GENOMIC DNA]</scope>
    <source>
        <strain evidence="13 14">S4</strain>
    </source>
</reference>
<dbReference type="GO" id="GO:0019367">
    <property type="term" value="P:fatty acid elongation, saturated fatty acid"/>
    <property type="evidence" value="ECO:0007669"/>
    <property type="project" value="TreeGrafter"/>
</dbReference>
<evidence type="ECO:0000256" key="10">
    <source>
        <dbReference type="ARBA" id="ARBA00023160"/>
    </source>
</evidence>
<dbReference type="GO" id="GO:0005789">
    <property type="term" value="C:endoplasmic reticulum membrane"/>
    <property type="evidence" value="ECO:0007669"/>
    <property type="project" value="TreeGrafter"/>
</dbReference>
<keyword evidence="9 12" id="KW-0472">Membrane</keyword>
<keyword evidence="6 12" id="KW-0276">Fatty acid metabolism</keyword>
<dbReference type="PANTHER" id="PTHR11157:SF134">
    <property type="entry name" value="ELONGATION OF FATTY ACIDS PROTEIN 1-RELATED"/>
    <property type="match status" value="1"/>
</dbReference>
<accession>A0A1Y1WZU0</accession>
<evidence type="ECO:0000256" key="5">
    <source>
        <dbReference type="ARBA" id="ARBA00022692"/>
    </source>
</evidence>
<dbReference type="AlphaFoldDB" id="A0A1Y1WZU0"/>
<dbReference type="InterPro" id="IPR002076">
    <property type="entry name" value="ELO_fam"/>
</dbReference>
<feature type="transmembrane region" description="Helical" evidence="12">
    <location>
        <begin position="167"/>
        <end position="186"/>
    </location>
</feature>
<comment type="subcellular location">
    <subcellularLocation>
        <location evidence="1">Membrane</location>
        <topology evidence="1">Multi-pass membrane protein</topology>
    </subcellularLocation>
</comment>
<protein>
    <recommendedName>
        <fullName evidence="12">Elongation of fatty acids protein</fullName>
        <ecNumber evidence="12">2.3.1.-</ecNumber>
    </recommendedName>
</protein>
<evidence type="ECO:0000256" key="12">
    <source>
        <dbReference type="RuleBase" id="RU361115"/>
    </source>
</evidence>
<evidence type="ECO:0000313" key="14">
    <source>
        <dbReference type="Proteomes" id="UP000193944"/>
    </source>
</evidence>
<organism evidence="13 14">
    <name type="scientific">Anaeromyces robustus</name>
    <dbReference type="NCBI Taxonomy" id="1754192"/>
    <lineage>
        <taxon>Eukaryota</taxon>
        <taxon>Fungi</taxon>
        <taxon>Fungi incertae sedis</taxon>
        <taxon>Chytridiomycota</taxon>
        <taxon>Chytridiomycota incertae sedis</taxon>
        <taxon>Neocallimastigomycetes</taxon>
        <taxon>Neocallimastigales</taxon>
        <taxon>Neocallimastigaceae</taxon>
        <taxon>Anaeromyces</taxon>
    </lineage>
</organism>
<feature type="transmembrane region" description="Helical" evidence="12">
    <location>
        <begin position="72"/>
        <end position="96"/>
    </location>
</feature>
<feature type="transmembrane region" description="Helical" evidence="12">
    <location>
        <begin position="207"/>
        <end position="226"/>
    </location>
</feature>
<gene>
    <name evidence="13" type="ORF">BCR32DRAFT_234737</name>
</gene>
<dbReference type="EC" id="2.3.1.-" evidence="12"/>
<feature type="transmembrane region" description="Helical" evidence="12">
    <location>
        <begin position="246"/>
        <end position="266"/>
    </location>
</feature>
<dbReference type="OrthoDB" id="434092at2759"/>
<comment type="similarity">
    <text evidence="2 12">Belongs to the ELO family.</text>
</comment>
<keyword evidence="10 12" id="KW-0275">Fatty acid biosynthesis</keyword>
<keyword evidence="4 12" id="KW-0808">Transferase</keyword>
<evidence type="ECO:0000256" key="11">
    <source>
        <dbReference type="ARBA" id="ARBA00047375"/>
    </source>
</evidence>
<name>A0A1Y1WZU0_9FUNG</name>
<evidence type="ECO:0000313" key="13">
    <source>
        <dbReference type="EMBL" id="ORX78868.1"/>
    </source>
</evidence>
<evidence type="ECO:0000256" key="3">
    <source>
        <dbReference type="ARBA" id="ARBA00022516"/>
    </source>
</evidence>
<dbReference type="InterPro" id="IPR030457">
    <property type="entry name" value="ELO_CS"/>
</dbReference>
<dbReference type="Proteomes" id="UP000193944">
    <property type="component" value="Unassembled WGS sequence"/>
</dbReference>
<evidence type="ECO:0000256" key="1">
    <source>
        <dbReference type="ARBA" id="ARBA00004141"/>
    </source>
</evidence>
<proteinExistence type="inferred from homology"/>
<evidence type="ECO:0000256" key="4">
    <source>
        <dbReference type="ARBA" id="ARBA00022679"/>
    </source>
</evidence>
<comment type="catalytic activity">
    <reaction evidence="11">
        <text>a very-long-chain acyl-CoA + malonyl-CoA + H(+) = a very-long-chain 3-oxoacyl-CoA + CO2 + CoA</text>
        <dbReference type="Rhea" id="RHEA:32727"/>
        <dbReference type="ChEBI" id="CHEBI:15378"/>
        <dbReference type="ChEBI" id="CHEBI:16526"/>
        <dbReference type="ChEBI" id="CHEBI:57287"/>
        <dbReference type="ChEBI" id="CHEBI:57384"/>
        <dbReference type="ChEBI" id="CHEBI:90725"/>
        <dbReference type="ChEBI" id="CHEBI:90736"/>
        <dbReference type="EC" id="2.3.1.199"/>
    </reaction>
</comment>
<sequence length="288" mass="34028">MLLTPIFNNLFIKFTGQHPQDFRFKQGNVPLSQLHEVVFGFALYLTVVFSIQHIMKKHNPIRLKWFNFLHNCILCVGSAILVTLFMEIIIPMIYHHGFYYSICNPAARDPASGIEILYYINYLFKWYEFMDTVYLALKKKKLQFLHVYHHAFTMILCYVELDGGAASSWFVICLNIFVHVIMYYYYARTSIIKKPVWWKKHLTTFQISQFILDLFVINFASYNYFVNKYNINLPVYGQCYSKNNRTALVSWFLISSYLVLFIDFFIKTYKVKGKKAAAIKKDGAKKTN</sequence>
<dbReference type="GO" id="GO:0034625">
    <property type="term" value="P:fatty acid elongation, monounsaturated fatty acid"/>
    <property type="evidence" value="ECO:0007669"/>
    <property type="project" value="TreeGrafter"/>
</dbReference>
<dbReference type="Pfam" id="PF01151">
    <property type="entry name" value="ELO"/>
    <property type="match status" value="1"/>
</dbReference>
<keyword evidence="8 12" id="KW-0443">Lipid metabolism</keyword>
<dbReference type="PROSITE" id="PS01188">
    <property type="entry name" value="ELO"/>
    <property type="match status" value="1"/>
</dbReference>
<keyword evidence="3 12" id="KW-0444">Lipid biosynthesis</keyword>